<dbReference type="STRING" id="512763.DC20_21230"/>
<name>A0A0P0CMZ9_9BACT</name>
<keyword evidence="1" id="KW-0812">Transmembrane</keyword>
<dbReference type="EMBL" id="CP012643">
    <property type="protein sequence ID" value="ALJ01054.1"/>
    <property type="molecule type" value="Genomic_DNA"/>
</dbReference>
<reference evidence="2 3" key="1">
    <citation type="submission" date="2015-08" db="EMBL/GenBank/DDBJ databases">
        <title>Complete genome sequence of Rufibacter tibetensis strain 1351t, a radiation-resistant bacterium from tibet plateau.</title>
        <authorList>
            <person name="Dai J."/>
        </authorList>
    </citation>
    <scope>NUCLEOTIDE SEQUENCE [LARGE SCALE GENOMIC DNA]</scope>
    <source>
        <strain evidence="2 3">1351</strain>
    </source>
</reference>
<keyword evidence="1" id="KW-1133">Transmembrane helix</keyword>
<sequence length="149" mass="16857">MKTFQLKKGVLQIEGDRILISGGQAGYVKLLHLLAAVCWVVFFTLQGQKHYKTYLITHGLSQLLFAAFSAAVVLFWLYVGYTRGIKDASRDEINLKQIVKVQKENRAANQVPILTLVLKNNRRRTLEFNELEDLHFAESLAGRGVPVVE</sequence>
<dbReference type="RefSeq" id="WP_062545691.1">
    <property type="nucleotide sequence ID" value="NZ_CP012643.1"/>
</dbReference>
<protein>
    <submittedName>
        <fullName evidence="2">Uncharacterized protein</fullName>
    </submittedName>
</protein>
<proteinExistence type="predicted"/>
<feature type="transmembrane region" description="Helical" evidence="1">
    <location>
        <begin position="59"/>
        <end position="81"/>
    </location>
</feature>
<gene>
    <name evidence="2" type="ORF">DC20_21230</name>
</gene>
<evidence type="ECO:0000313" key="2">
    <source>
        <dbReference type="EMBL" id="ALJ01054.1"/>
    </source>
</evidence>
<keyword evidence="3" id="KW-1185">Reference proteome</keyword>
<dbReference type="OrthoDB" id="893393at2"/>
<dbReference type="Proteomes" id="UP000061382">
    <property type="component" value="Chromosome"/>
</dbReference>
<dbReference type="KEGG" id="rti:DC20_21230"/>
<organism evidence="2 3">
    <name type="scientific">Rufibacter tibetensis</name>
    <dbReference type="NCBI Taxonomy" id="512763"/>
    <lineage>
        <taxon>Bacteria</taxon>
        <taxon>Pseudomonadati</taxon>
        <taxon>Bacteroidota</taxon>
        <taxon>Cytophagia</taxon>
        <taxon>Cytophagales</taxon>
        <taxon>Hymenobacteraceae</taxon>
        <taxon>Rufibacter</taxon>
    </lineage>
</organism>
<dbReference type="PATRIC" id="fig|512763.3.peg.4664"/>
<accession>A0A0P0CMZ9</accession>
<feature type="transmembrane region" description="Helical" evidence="1">
    <location>
        <begin position="27"/>
        <end position="47"/>
    </location>
</feature>
<dbReference type="AlphaFoldDB" id="A0A0P0CMZ9"/>
<keyword evidence="1" id="KW-0472">Membrane</keyword>
<evidence type="ECO:0000256" key="1">
    <source>
        <dbReference type="SAM" id="Phobius"/>
    </source>
</evidence>
<evidence type="ECO:0000313" key="3">
    <source>
        <dbReference type="Proteomes" id="UP000061382"/>
    </source>
</evidence>